<dbReference type="Pfam" id="PF18899">
    <property type="entry name" value="DUF5655"/>
    <property type="match status" value="1"/>
</dbReference>
<gene>
    <name evidence="2" type="ORF">PZN02_000450</name>
</gene>
<dbReference type="EMBL" id="CP120373">
    <property type="protein sequence ID" value="WEX88004.1"/>
    <property type="molecule type" value="Genomic_DNA"/>
</dbReference>
<dbReference type="Proteomes" id="UP001229355">
    <property type="component" value="Chromosome 1"/>
</dbReference>
<dbReference type="InterPro" id="IPR043714">
    <property type="entry name" value="DUF5655"/>
</dbReference>
<name>A0ABY8DAT8_9HYPH</name>
<keyword evidence="3" id="KW-1185">Reference proteome</keyword>
<dbReference type="RefSeq" id="WP_280660018.1">
    <property type="nucleotide sequence ID" value="NZ_CP120373.1"/>
</dbReference>
<proteinExistence type="predicted"/>
<evidence type="ECO:0000259" key="1">
    <source>
        <dbReference type="Pfam" id="PF18899"/>
    </source>
</evidence>
<evidence type="ECO:0000313" key="2">
    <source>
        <dbReference type="EMBL" id="WEX88004.1"/>
    </source>
</evidence>
<accession>A0ABY8DAT8</accession>
<organism evidence="2 3">
    <name type="scientific">Sinorhizobium garamanticum</name>
    <dbReference type="NCBI Taxonomy" id="680247"/>
    <lineage>
        <taxon>Bacteria</taxon>
        <taxon>Pseudomonadati</taxon>
        <taxon>Pseudomonadota</taxon>
        <taxon>Alphaproteobacteria</taxon>
        <taxon>Hyphomicrobiales</taxon>
        <taxon>Rhizobiaceae</taxon>
        <taxon>Sinorhizobium/Ensifer group</taxon>
        <taxon>Sinorhizobium</taxon>
    </lineage>
</organism>
<evidence type="ECO:0000313" key="3">
    <source>
        <dbReference type="Proteomes" id="UP001229355"/>
    </source>
</evidence>
<sequence>MGMIEEHIAYAEPEVRPILDGLRRRILMLDRRIKEDATPQQRLTYSINRIFAEVKVRKKYVLVRFYNSRTPDPRQLVQHIDHANKNHWPHDKEMRLHSTEMVDYVMPFLEASLRESLRP</sequence>
<protein>
    <recommendedName>
        <fullName evidence="1">DUF5655 domain-containing protein</fullName>
    </recommendedName>
</protein>
<reference evidence="2 3" key="1">
    <citation type="submission" date="2023-03" db="EMBL/GenBank/DDBJ databases">
        <authorList>
            <person name="Kaur S."/>
            <person name="Espinosa-Saiz D."/>
            <person name="Velazquez E."/>
            <person name="Menendez E."/>
            <person name="diCenzo G.C."/>
        </authorList>
    </citation>
    <scope>NUCLEOTIDE SEQUENCE [LARGE SCALE GENOMIC DNA]</scope>
    <source>
        <strain evidence="2 3">LMG 24692</strain>
    </source>
</reference>
<feature type="domain" description="DUF5655" evidence="1">
    <location>
        <begin position="5"/>
        <end position="91"/>
    </location>
</feature>